<dbReference type="InterPro" id="IPR019267">
    <property type="entry name" value="CRISPR-assoc_Cas6_C"/>
</dbReference>
<evidence type="ECO:0000313" key="6">
    <source>
        <dbReference type="EMBL" id="VYU54874.1"/>
    </source>
</evidence>
<evidence type="ECO:0000256" key="4">
    <source>
        <dbReference type="ARBA" id="ARBA00023118"/>
    </source>
</evidence>
<organism evidence="6">
    <name type="scientific">Intestinibacter bartlettii</name>
    <dbReference type="NCBI Taxonomy" id="261299"/>
    <lineage>
        <taxon>Bacteria</taxon>
        <taxon>Bacillati</taxon>
        <taxon>Bacillota</taxon>
        <taxon>Clostridia</taxon>
        <taxon>Peptostreptococcales</taxon>
        <taxon>Peptostreptococcaceae</taxon>
        <taxon>Intestinibacter</taxon>
    </lineage>
</organism>
<proteinExistence type="predicted"/>
<evidence type="ECO:0000256" key="1">
    <source>
        <dbReference type="ARBA" id="ARBA00022722"/>
    </source>
</evidence>
<dbReference type="GO" id="GO:0016788">
    <property type="term" value="F:hydrolase activity, acting on ester bonds"/>
    <property type="evidence" value="ECO:0007669"/>
    <property type="project" value="InterPro"/>
</dbReference>
<dbReference type="AlphaFoldDB" id="A0A6N3FS52"/>
<name>A0A6N3FS52_9FIRM</name>
<dbReference type="RefSeq" id="WP_024037609.1">
    <property type="nucleotide sequence ID" value="NZ_CACRUE010000045.1"/>
</dbReference>
<sequence>MIYRLSMEFTVDKKQKINYNIGSVLQGIMMTFLDRDYGEVLHRQSLMPYSQHFETKDGKYYWIINALTEEAKENIICKILDSDKRSLDLTYRKSKLNIERLIFEEVNLFKDRGEKDIVLNFKTPTSFKRTSGGYEIFPNVRHIFNSLINKYEMFEMNNLDDSLFSKINKKEDFLEDIIKNVDIVGYNLKTEKFGIKGNYIPGFMGKVNIKVKGSAEFKNNISKLLQFGEYSGVGLKCTMGMGVMEIL</sequence>
<keyword evidence="4" id="KW-0051">Antiviral defense</keyword>
<gene>
    <name evidence="6" type="ORF">IBLFYP30_00542</name>
</gene>
<keyword evidence="2" id="KW-0255">Endonuclease</keyword>
<evidence type="ECO:0000256" key="3">
    <source>
        <dbReference type="ARBA" id="ARBA00022801"/>
    </source>
</evidence>
<keyword evidence="1" id="KW-0540">Nuclease</keyword>
<dbReference type="Gene3D" id="3.30.70.1900">
    <property type="match status" value="1"/>
</dbReference>
<evidence type="ECO:0000259" key="5">
    <source>
        <dbReference type="Pfam" id="PF10040"/>
    </source>
</evidence>
<feature type="domain" description="CRISPR-associated protein Cas6 C-terminal" evidence="5">
    <location>
        <begin position="119"/>
        <end position="243"/>
    </location>
</feature>
<dbReference type="NCBIfam" id="TIGR01877">
    <property type="entry name" value="cas_cas6"/>
    <property type="match status" value="1"/>
</dbReference>
<reference evidence="6" key="1">
    <citation type="submission" date="2019-11" db="EMBL/GenBank/DDBJ databases">
        <authorList>
            <person name="Feng L."/>
        </authorList>
    </citation>
    <scope>NUCLEOTIDE SEQUENCE</scope>
    <source>
        <strain evidence="6">IbartlettiiLFYP30</strain>
    </source>
</reference>
<keyword evidence="3" id="KW-0378">Hydrolase</keyword>
<dbReference type="CDD" id="cd21141">
    <property type="entry name" value="Cas6_III-like"/>
    <property type="match status" value="1"/>
</dbReference>
<dbReference type="GO" id="GO:0004519">
    <property type="term" value="F:endonuclease activity"/>
    <property type="evidence" value="ECO:0007669"/>
    <property type="project" value="UniProtKB-KW"/>
</dbReference>
<dbReference type="EMBL" id="CACRUE010000045">
    <property type="protein sequence ID" value="VYU54874.1"/>
    <property type="molecule type" value="Genomic_DNA"/>
</dbReference>
<dbReference type="Pfam" id="PF10040">
    <property type="entry name" value="CRISPR_Cas6"/>
    <property type="match status" value="1"/>
</dbReference>
<dbReference type="GO" id="GO:0051607">
    <property type="term" value="P:defense response to virus"/>
    <property type="evidence" value="ECO:0007669"/>
    <property type="project" value="UniProtKB-KW"/>
</dbReference>
<protein>
    <recommendedName>
        <fullName evidence="5">CRISPR-associated protein Cas6 C-terminal domain-containing protein</fullName>
    </recommendedName>
</protein>
<dbReference type="InterPro" id="IPR010156">
    <property type="entry name" value="CRISPR-assoc_prot_Cas6"/>
</dbReference>
<accession>A0A6N3FS52</accession>
<evidence type="ECO:0000256" key="2">
    <source>
        <dbReference type="ARBA" id="ARBA00022759"/>
    </source>
</evidence>